<accession>A0A3S9HC66</accession>
<keyword evidence="2" id="KW-1185">Reference proteome</keyword>
<dbReference type="GO" id="GO:0003700">
    <property type="term" value="F:DNA-binding transcription factor activity"/>
    <property type="evidence" value="ECO:0007669"/>
    <property type="project" value="InterPro"/>
</dbReference>
<dbReference type="GO" id="GO:0006352">
    <property type="term" value="P:DNA-templated transcription initiation"/>
    <property type="evidence" value="ECO:0007669"/>
    <property type="project" value="InterPro"/>
</dbReference>
<dbReference type="InterPro" id="IPR013325">
    <property type="entry name" value="RNA_pol_sigma_r2"/>
</dbReference>
<dbReference type="InterPro" id="IPR013324">
    <property type="entry name" value="RNA_pol_sigma_r3/r4-like"/>
</dbReference>
<evidence type="ECO:0000313" key="1">
    <source>
        <dbReference type="EMBL" id="AZP04965.1"/>
    </source>
</evidence>
<dbReference type="Proteomes" id="UP000273326">
    <property type="component" value="Chromosome"/>
</dbReference>
<name>A0A3S9HC66_9LACT</name>
<dbReference type="Gene3D" id="1.10.1740.10">
    <property type="match status" value="1"/>
</dbReference>
<dbReference type="RefSeq" id="WP_126110883.1">
    <property type="nucleotide sequence ID" value="NZ_CP034465.1"/>
</dbReference>
<dbReference type="OrthoDB" id="2248780at2"/>
<dbReference type="NCBIfam" id="TIGR02937">
    <property type="entry name" value="sigma70-ECF"/>
    <property type="match status" value="1"/>
</dbReference>
<protein>
    <submittedName>
        <fullName evidence="1">Sigma-70 family RNA polymerase sigma factor</fullName>
    </submittedName>
</protein>
<dbReference type="KEGG" id="jeh:EJN90_10105"/>
<proteinExistence type="predicted"/>
<gene>
    <name evidence="1" type="ORF">EJN90_10105</name>
</gene>
<evidence type="ECO:0000313" key="2">
    <source>
        <dbReference type="Proteomes" id="UP000273326"/>
    </source>
</evidence>
<dbReference type="SUPFAM" id="SSF88659">
    <property type="entry name" value="Sigma3 and sigma4 domains of RNA polymerase sigma factors"/>
    <property type="match status" value="1"/>
</dbReference>
<sequence length="176" mass="21511">MRQLTEQNMQQLLDQYEGVVYSAMKKVGIYKRHPSFDDFYQIGCIKLFEAYETCEKDPLLEEHRHQFVYYASQRLQWAFLDEMRRDKKRFEKEEWQSDEQIMSFSLPNEFEENMFLKEQLYYLLALLSPNEYAFLYDRFCLNLSVTKIATKHGVSRKTVYQWRKKLQEKARFLMEG</sequence>
<organism evidence="1 2">
    <name type="scientific">Jeotgalibaca ciconiae</name>
    <dbReference type="NCBI Taxonomy" id="2496265"/>
    <lineage>
        <taxon>Bacteria</taxon>
        <taxon>Bacillati</taxon>
        <taxon>Bacillota</taxon>
        <taxon>Bacilli</taxon>
        <taxon>Lactobacillales</taxon>
        <taxon>Carnobacteriaceae</taxon>
        <taxon>Jeotgalibaca</taxon>
    </lineage>
</organism>
<reference evidence="2" key="1">
    <citation type="submission" date="2018-12" db="EMBL/GenBank/DDBJ databases">
        <title>Complete genome sequencing of Jeotgalibaca sp. H21T32.</title>
        <authorList>
            <person name="Bae J.-W."/>
            <person name="Lee S.-Y."/>
        </authorList>
    </citation>
    <scope>NUCLEOTIDE SEQUENCE [LARGE SCALE GENOMIC DNA]</scope>
    <source>
        <strain evidence="2">H21T32</strain>
    </source>
</reference>
<dbReference type="EMBL" id="CP034465">
    <property type="protein sequence ID" value="AZP04965.1"/>
    <property type="molecule type" value="Genomic_DNA"/>
</dbReference>
<dbReference type="Pfam" id="PF13384">
    <property type="entry name" value="HTH_23"/>
    <property type="match status" value="1"/>
</dbReference>
<dbReference type="AlphaFoldDB" id="A0A3S9HC66"/>
<dbReference type="SUPFAM" id="SSF88946">
    <property type="entry name" value="Sigma2 domain of RNA polymerase sigma factors"/>
    <property type="match status" value="1"/>
</dbReference>
<dbReference type="InterPro" id="IPR014284">
    <property type="entry name" value="RNA_pol_sigma-70_dom"/>
</dbReference>